<keyword evidence="1" id="KW-1133">Transmembrane helix</keyword>
<dbReference type="EMBL" id="UOGA01000031">
    <property type="protein sequence ID" value="VAX15039.1"/>
    <property type="molecule type" value="Genomic_DNA"/>
</dbReference>
<keyword evidence="1" id="KW-0812">Transmembrane</keyword>
<dbReference type="Gene3D" id="3.10.310.50">
    <property type="match status" value="1"/>
</dbReference>
<dbReference type="InterPro" id="IPR007621">
    <property type="entry name" value="TPM_dom"/>
</dbReference>
<dbReference type="PANTHER" id="PTHR30373">
    <property type="entry name" value="UPF0603 PROTEIN YGCG"/>
    <property type="match status" value="1"/>
</dbReference>
<dbReference type="Pfam" id="PF04536">
    <property type="entry name" value="TPM_phosphatase"/>
    <property type="match status" value="1"/>
</dbReference>
<proteinExistence type="predicted"/>
<reference evidence="3" key="1">
    <citation type="submission" date="2018-06" db="EMBL/GenBank/DDBJ databases">
        <authorList>
            <person name="Zhirakovskaya E."/>
        </authorList>
    </citation>
    <scope>NUCLEOTIDE SEQUENCE</scope>
</reference>
<protein>
    <recommendedName>
        <fullName evidence="2">TPM domain-containing protein</fullName>
    </recommendedName>
</protein>
<feature type="domain" description="TPM" evidence="2">
    <location>
        <begin position="41"/>
        <end position="166"/>
    </location>
</feature>
<accession>A0A3B1B9Z5</accession>
<evidence type="ECO:0000259" key="2">
    <source>
        <dbReference type="Pfam" id="PF04536"/>
    </source>
</evidence>
<name>A0A3B1B9Z5_9ZZZZ</name>
<dbReference type="PANTHER" id="PTHR30373:SF2">
    <property type="entry name" value="UPF0603 PROTEIN YGCG"/>
    <property type="match status" value="1"/>
</dbReference>
<dbReference type="AlphaFoldDB" id="A0A3B1B9Z5"/>
<organism evidence="3">
    <name type="scientific">hydrothermal vent metagenome</name>
    <dbReference type="NCBI Taxonomy" id="652676"/>
    <lineage>
        <taxon>unclassified sequences</taxon>
        <taxon>metagenomes</taxon>
        <taxon>ecological metagenomes</taxon>
    </lineage>
</organism>
<gene>
    <name evidence="3" type="ORF">MNBD_NITROSPINAE04-1322</name>
</gene>
<sequence length="252" mass="27230">MKRCKAILLILVSLSVLPFYPVAGAFAITFPDKPDNKNFYVDKAGLINPKDGETINKMALDLLVKEKVPIYVVTINSLSEYEAAGYSIEGYTADLFDNWGVGFKDRNYGMLLLVSAQDRKARIALGGDYARTYDRQAVEVMNTLIVPNFKRGMFSEGIVEGVKGMDAMARGLSLPKPKQPWWILPMMVLGAVGFVLLIINLFKTGRSGWAWALIAFLGIALFFMMRSAAQGGGSGGGFGGGFSGGGGATGSW</sequence>
<keyword evidence="1" id="KW-0472">Membrane</keyword>
<feature type="transmembrane region" description="Helical" evidence="1">
    <location>
        <begin position="209"/>
        <end position="229"/>
    </location>
</feature>
<evidence type="ECO:0000256" key="1">
    <source>
        <dbReference type="SAM" id="Phobius"/>
    </source>
</evidence>
<evidence type="ECO:0000313" key="3">
    <source>
        <dbReference type="EMBL" id="VAX15039.1"/>
    </source>
</evidence>
<feature type="transmembrane region" description="Helical" evidence="1">
    <location>
        <begin position="181"/>
        <end position="202"/>
    </location>
</feature>